<evidence type="ECO:0000256" key="3">
    <source>
        <dbReference type="ARBA" id="ARBA00011048"/>
    </source>
</evidence>
<keyword evidence="8" id="KW-0408">Iron</keyword>
<evidence type="ECO:0000256" key="8">
    <source>
        <dbReference type="ARBA" id="ARBA00023004"/>
    </source>
</evidence>
<dbReference type="eggNOG" id="COG1902">
    <property type="taxonomic scope" value="Bacteria"/>
</dbReference>
<dbReference type="SUPFAM" id="SSF51971">
    <property type="entry name" value="Nucleotide-binding domain"/>
    <property type="match status" value="1"/>
</dbReference>
<dbReference type="SUPFAM" id="SSF51395">
    <property type="entry name" value="FMN-linked oxidoreductases"/>
    <property type="match status" value="1"/>
</dbReference>
<dbReference type="InterPro" id="IPR001155">
    <property type="entry name" value="OxRdtase_FMN_N"/>
</dbReference>
<evidence type="ECO:0000256" key="6">
    <source>
        <dbReference type="ARBA" id="ARBA00022723"/>
    </source>
</evidence>
<dbReference type="Gene3D" id="3.20.20.70">
    <property type="entry name" value="Aldolase class I"/>
    <property type="match status" value="1"/>
</dbReference>
<comment type="cofactor">
    <cofactor evidence="2">
        <name>[4Fe-4S] cluster</name>
        <dbReference type="ChEBI" id="CHEBI:49883"/>
    </cofactor>
</comment>
<dbReference type="GO" id="GO:0051536">
    <property type="term" value="F:iron-sulfur cluster binding"/>
    <property type="evidence" value="ECO:0007669"/>
    <property type="project" value="UniProtKB-KW"/>
</dbReference>
<evidence type="ECO:0000313" key="11">
    <source>
        <dbReference type="Proteomes" id="UP000030300"/>
    </source>
</evidence>
<organism evidence="10 11">
    <name type="scientific">Nocardioides simplex</name>
    <name type="common">Arthrobacter simplex</name>
    <dbReference type="NCBI Taxonomy" id="2045"/>
    <lineage>
        <taxon>Bacteria</taxon>
        <taxon>Bacillati</taxon>
        <taxon>Actinomycetota</taxon>
        <taxon>Actinomycetes</taxon>
        <taxon>Propionibacteriales</taxon>
        <taxon>Nocardioidaceae</taxon>
        <taxon>Pimelobacter</taxon>
    </lineage>
</organism>
<dbReference type="HOGENOM" id="CLU_012153_1_2_11"/>
<dbReference type="RefSeq" id="WP_038676296.1">
    <property type="nucleotide sequence ID" value="NZ_BJMC01000006.1"/>
</dbReference>
<reference evidence="10 11" key="1">
    <citation type="journal article" date="2015" name="Genome Announc.">
        <title>Complete Genome Sequence of Steroid-Transforming Nocardioides simplex VKM Ac-2033D.</title>
        <authorList>
            <person name="Shtratnikova V.Y."/>
            <person name="Schelkunov M.I."/>
            <person name="Pekov Y.A."/>
            <person name="Fokina V.V."/>
            <person name="Logacheva M.D."/>
            <person name="Sokolov S.L."/>
            <person name="Bragin E.Y."/>
            <person name="Ashapkin V.V."/>
            <person name="Donova M.V."/>
        </authorList>
    </citation>
    <scope>NUCLEOTIDE SEQUENCE [LARGE SCALE GENOMIC DNA]</scope>
    <source>
        <strain evidence="10 11">VKM Ac-2033D</strain>
    </source>
</reference>
<keyword evidence="9" id="KW-0411">Iron-sulfur</keyword>
<dbReference type="InterPro" id="IPR023753">
    <property type="entry name" value="FAD/NAD-binding_dom"/>
</dbReference>
<gene>
    <name evidence="10" type="ORF">KR76_02105</name>
</gene>
<dbReference type="GO" id="GO:0010181">
    <property type="term" value="F:FMN binding"/>
    <property type="evidence" value="ECO:0007669"/>
    <property type="project" value="InterPro"/>
</dbReference>
<dbReference type="Gene3D" id="3.50.50.60">
    <property type="entry name" value="FAD/NAD(P)-binding domain"/>
    <property type="match status" value="1"/>
</dbReference>
<keyword evidence="11" id="KW-1185">Reference proteome</keyword>
<evidence type="ECO:0000256" key="9">
    <source>
        <dbReference type="ARBA" id="ARBA00023014"/>
    </source>
</evidence>
<dbReference type="PRINTS" id="PR00368">
    <property type="entry name" value="FADPNR"/>
</dbReference>
<dbReference type="PANTHER" id="PTHR42917">
    <property type="entry name" value="2,4-DIENOYL-COA REDUCTASE"/>
    <property type="match status" value="1"/>
</dbReference>
<evidence type="ECO:0000256" key="4">
    <source>
        <dbReference type="ARBA" id="ARBA00022630"/>
    </source>
</evidence>
<dbReference type="OrthoDB" id="3169239at2"/>
<dbReference type="eggNOG" id="COG0446">
    <property type="taxonomic scope" value="Bacteria"/>
</dbReference>
<dbReference type="InterPro" id="IPR051793">
    <property type="entry name" value="NADH:flavin_oxidoreductase"/>
</dbReference>
<keyword evidence="5" id="KW-0288">FMN</keyword>
<dbReference type="GeneID" id="96607776"/>
<dbReference type="AlphaFoldDB" id="A0A0A1DF58"/>
<sequence>MSGHDAFPHAFSPFTIGSMTVRNRLVALPAGTSMVEQGIPTHGDVEHFERLAAGGVGMIVGGAIVVHPTTTLRSRKLVEAYQDDVVPALRDKVEVIHRHGAKFIGQLVHLGREFIGGESDQPPMAPSPLKTPRDAYPPHELTVREIDDIVEGWRVSTENLVKAGLDGVEIHAAHGYLVAQFLSPQTNRRTDAFGGSFDRRMHFAHLVIEAMRSVAPDDFVLGVRLSGEEEVPGGMGIDDCVRIAEDLAGRGVDYFSITHGTRGKYVKDASNPDAVAVPSAARVRAATGLPTLVGQRIRDVGTADHIVRSGHADLVGMARALIADPELPVKSATGRLDEIRGCLGINQDCRAFDPHLHCAVNAEIGRGRHPGYGVAVARPKQVYVIGGGPAGLETARVAAGRGHAVTLFEAEPQLGGTVRVAAASPHRATLIDAVDYLGRELRRLPVEVNLGAAIDADDLAEIRSLADNVVVATGSRPPALPAAPPGSSMVGVDDVLLGRVPEGVGRQAVVYDEADGFWPAYSAAEALARSGWSVQLVTALTALAPRVPAESAGPLLGRLAAAGVELVVGHRVVLAPDAPPTLRSAFGGAGHELAPALVVWHAPRVPVLLDGVRDAVDAGPGQAPLSVIGDCLTPRRISHAIAEGYRLGAEI</sequence>
<dbReference type="STRING" id="2045.KR76_02105"/>
<proteinExistence type="inferred from homology"/>
<protein>
    <submittedName>
        <fullName evidence="10">NADPH dependent 2,4-dienoyl-CoA reductase</fullName>
        <ecNumber evidence="10">1.3.1.34</ecNumber>
    </submittedName>
</protein>
<dbReference type="EC" id="1.3.1.34" evidence="10"/>
<dbReference type="GO" id="GO:0008670">
    <property type="term" value="F:2,4-dienoyl-CoA reductase (NADPH) activity"/>
    <property type="evidence" value="ECO:0007669"/>
    <property type="project" value="UniProtKB-EC"/>
</dbReference>
<dbReference type="Gene3D" id="3.40.50.720">
    <property type="entry name" value="NAD(P)-binding Rossmann-like Domain"/>
    <property type="match status" value="1"/>
</dbReference>
<keyword evidence="7 10" id="KW-0560">Oxidoreductase</keyword>
<evidence type="ECO:0000256" key="1">
    <source>
        <dbReference type="ARBA" id="ARBA00001917"/>
    </source>
</evidence>
<dbReference type="PANTHER" id="PTHR42917:SF2">
    <property type="entry name" value="2,4-DIENOYL-COA REDUCTASE [(2E)-ENOYL-COA-PRODUCING]"/>
    <property type="match status" value="1"/>
</dbReference>
<evidence type="ECO:0000256" key="2">
    <source>
        <dbReference type="ARBA" id="ARBA00001966"/>
    </source>
</evidence>
<dbReference type="EMBL" id="CP009896">
    <property type="protein sequence ID" value="AIY15866.1"/>
    <property type="molecule type" value="Genomic_DNA"/>
</dbReference>
<comment type="cofactor">
    <cofactor evidence="1">
        <name>FMN</name>
        <dbReference type="ChEBI" id="CHEBI:58210"/>
    </cofactor>
</comment>
<keyword evidence="6" id="KW-0479">Metal-binding</keyword>
<dbReference type="Pfam" id="PF07992">
    <property type="entry name" value="Pyr_redox_2"/>
    <property type="match status" value="1"/>
</dbReference>
<evidence type="ECO:0000256" key="5">
    <source>
        <dbReference type="ARBA" id="ARBA00022643"/>
    </source>
</evidence>
<dbReference type="InterPro" id="IPR036188">
    <property type="entry name" value="FAD/NAD-bd_sf"/>
</dbReference>
<dbReference type="SUPFAM" id="SSF51905">
    <property type="entry name" value="FAD/NAD(P)-binding domain"/>
    <property type="match status" value="1"/>
</dbReference>
<keyword evidence="4" id="KW-0285">Flavoprotein</keyword>
<comment type="similarity">
    <text evidence="3">In the N-terminal section; belongs to the NADH:flavin oxidoreductase/NADH oxidase family.</text>
</comment>
<evidence type="ECO:0000256" key="7">
    <source>
        <dbReference type="ARBA" id="ARBA00023002"/>
    </source>
</evidence>
<dbReference type="Pfam" id="PF00724">
    <property type="entry name" value="Oxidored_FMN"/>
    <property type="match status" value="1"/>
</dbReference>
<name>A0A0A1DF58_NOCSI</name>
<dbReference type="InterPro" id="IPR013785">
    <property type="entry name" value="Aldolase_TIM"/>
</dbReference>
<dbReference type="KEGG" id="psim:KR76_02105"/>
<dbReference type="Proteomes" id="UP000030300">
    <property type="component" value="Chromosome"/>
</dbReference>
<dbReference type="GO" id="GO:0046872">
    <property type="term" value="F:metal ion binding"/>
    <property type="evidence" value="ECO:0007669"/>
    <property type="project" value="UniProtKB-KW"/>
</dbReference>
<evidence type="ECO:0000313" key="10">
    <source>
        <dbReference type="EMBL" id="AIY15866.1"/>
    </source>
</evidence>
<accession>A0A0A1DF58</accession>